<dbReference type="Pfam" id="PF05746">
    <property type="entry name" value="DALR_1"/>
    <property type="match status" value="1"/>
</dbReference>
<proteinExistence type="predicted"/>
<keyword evidence="2 7" id="KW-0436">Ligase</keyword>
<evidence type="ECO:0000256" key="4">
    <source>
        <dbReference type="ARBA" id="ARBA00022840"/>
    </source>
</evidence>
<dbReference type="PANTHER" id="PTHR11956:SF5">
    <property type="entry name" value="ARGININE--TRNA LIGASE, CYTOPLASMIC"/>
    <property type="match status" value="1"/>
</dbReference>
<protein>
    <recommendedName>
        <fullName evidence="1">arginine--tRNA ligase</fullName>
        <ecNumber evidence="1">6.1.1.19</ecNumber>
    </recommendedName>
</protein>
<name>A0A7X8C3W0_9LACT</name>
<dbReference type="InterPro" id="IPR001278">
    <property type="entry name" value="Arg-tRNA-ligase"/>
</dbReference>
<dbReference type="Gene3D" id="1.10.730.10">
    <property type="entry name" value="Isoleucyl-tRNA Synthetase, Domain 1"/>
    <property type="match status" value="1"/>
</dbReference>
<gene>
    <name evidence="7" type="ORF">GX355_06600</name>
</gene>
<keyword evidence="3" id="KW-0547">Nucleotide-binding</keyword>
<comment type="caution">
    <text evidence="7">The sequence shown here is derived from an EMBL/GenBank/DDBJ whole genome shotgun (WGS) entry which is preliminary data.</text>
</comment>
<reference evidence="7 8" key="1">
    <citation type="journal article" date="2020" name="Biotechnol. Biofuels">
        <title>New insights from the biogas microbiome by comprehensive genome-resolved metagenomics of nearly 1600 species originating from multiple anaerobic digesters.</title>
        <authorList>
            <person name="Campanaro S."/>
            <person name="Treu L."/>
            <person name="Rodriguez-R L.M."/>
            <person name="Kovalovszki A."/>
            <person name="Ziels R.M."/>
            <person name="Maus I."/>
            <person name="Zhu X."/>
            <person name="Kougias P.G."/>
            <person name="Basile A."/>
            <person name="Luo G."/>
            <person name="Schluter A."/>
            <person name="Konstantinidis K.T."/>
            <person name="Angelidaki I."/>
        </authorList>
    </citation>
    <scope>NUCLEOTIDE SEQUENCE [LARGE SCALE GENOMIC DNA]</scope>
    <source>
        <strain evidence="7">AS23ysBPME_34</strain>
    </source>
</reference>
<evidence type="ECO:0000313" key="7">
    <source>
        <dbReference type="EMBL" id="NLJ18515.1"/>
    </source>
</evidence>
<comment type="catalytic activity">
    <reaction evidence="5">
        <text>tRNA(Arg) + L-arginine + ATP = L-arginyl-tRNA(Arg) + AMP + diphosphate</text>
        <dbReference type="Rhea" id="RHEA:20301"/>
        <dbReference type="Rhea" id="RHEA-COMP:9658"/>
        <dbReference type="Rhea" id="RHEA-COMP:9673"/>
        <dbReference type="ChEBI" id="CHEBI:30616"/>
        <dbReference type="ChEBI" id="CHEBI:32682"/>
        <dbReference type="ChEBI" id="CHEBI:33019"/>
        <dbReference type="ChEBI" id="CHEBI:78442"/>
        <dbReference type="ChEBI" id="CHEBI:78513"/>
        <dbReference type="ChEBI" id="CHEBI:456215"/>
        <dbReference type="EC" id="6.1.1.19"/>
    </reaction>
</comment>
<evidence type="ECO:0000256" key="1">
    <source>
        <dbReference type="ARBA" id="ARBA00012837"/>
    </source>
</evidence>
<evidence type="ECO:0000313" key="8">
    <source>
        <dbReference type="Proteomes" id="UP000541058"/>
    </source>
</evidence>
<dbReference type="EMBL" id="JAAYSM010000211">
    <property type="protein sequence ID" value="NLJ18515.1"/>
    <property type="molecule type" value="Genomic_DNA"/>
</dbReference>
<dbReference type="GO" id="GO:0004814">
    <property type="term" value="F:arginine-tRNA ligase activity"/>
    <property type="evidence" value="ECO:0007669"/>
    <property type="project" value="UniProtKB-EC"/>
</dbReference>
<dbReference type="GO" id="GO:0006420">
    <property type="term" value="P:arginyl-tRNA aminoacylation"/>
    <property type="evidence" value="ECO:0007669"/>
    <property type="project" value="InterPro"/>
</dbReference>
<dbReference type="SUPFAM" id="SSF47323">
    <property type="entry name" value="Anticodon-binding domain of a subclass of class I aminoacyl-tRNA synthetases"/>
    <property type="match status" value="1"/>
</dbReference>
<accession>A0A7X8C3W0</accession>
<feature type="domain" description="DALR anticodon binding" evidence="6">
    <location>
        <begin position="1"/>
        <end position="64"/>
    </location>
</feature>
<dbReference type="SMART" id="SM00836">
    <property type="entry name" value="DALR_1"/>
    <property type="match status" value="1"/>
</dbReference>
<evidence type="ECO:0000259" key="6">
    <source>
        <dbReference type="SMART" id="SM00836"/>
    </source>
</evidence>
<evidence type="ECO:0000256" key="5">
    <source>
        <dbReference type="ARBA" id="ARBA00049339"/>
    </source>
</evidence>
<dbReference type="AlphaFoldDB" id="A0A7X8C3W0"/>
<dbReference type="PANTHER" id="PTHR11956">
    <property type="entry name" value="ARGINYL-TRNA SYNTHETASE"/>
    <property type="match status" value="1"/>
</dbReference>
<feature type="non-terminal residue" evidence="7">
    <location>
        <position position="1"/>
    </location>
</feature>
<evidence type="ECO:0000256" key="3">
    <source>
        <dbReference type="ARBA" id="ARBA00022741"/>
    </source>
</evidence>
<evidence type="ECO:0000256" key="2">
    <source>
        <dbReference type="ARBA" id="ARBA00022598"/>
    </source>
</evidence>
<dbReference type="InterPro" id="IPR008909">
    <property type="entry name" value="DALR_anticod-bd"/>
</dbReference>
<dbReference type="RefSeq" id="WP_276648459.1">
    <property type="nucleotide sequence ID" value="NZ_JAAYSM010000211.1"/>
</dbReference>
<sequence length="64" mass="7154">EKYEPSVIAKYAVQLAQLFNKYYGNTRLLDDDAQRPARMALVKATTIVIKDALNLLGIAAPEEM</sequence>
<dbReference type="Proteomes" id="UP000541058">
    <property type="component" value="Unassembled WGS sequence"/>
</dbReference>
<dbReference type="InterPro" id="IPR009080">
    <property type="entry name" value="tRNAsynth_Ia_anticodon-bd"/>
</dbReference>
<keyword evidence="4" id="KW-0067">ATP-binding</keyword>
<organism evidence="7 8">
    <name type="scientific">Globicatella sulfidifaciens</name>
    <dbReference type="NCBI Taxonomy" id="136093"/>
    <lineage>
        <taxon>Bacteria</taxon>
        <taxon>Bacillati</taxon>
        <taxon>Bacillota</taxon>
        <taxon>Bacilli</taxon>
        <taxon>Lactobacillales</taxon>
        <taxon>Aerococcaceae</taxon>
        <taxon>Globicatella</taxon>
    </lineage>
</organism>
<dbReference type="GO" id="GO:0005524">
    <property type="term" value="F:ATP binding"/>
    <property type="evidence" value="ECO:0007669"/>
    <property type="project" value="UniProtKB-KW"/>
</dbReference>
<dbReference type="EC" id="6.1.1.19" evidence="1"/>